<evidence type="ECO:0000259" key="9">
    <source>
        <dbReference type="PROSITE" id="PS50507"/>
    </source>
</evidence>
<evidence type="ECO:0000256" key="1">
    <source>
        <dbReference type="ARBA" id="ARBA00022670"/>
    </source>
</evidence>
<feature type="domain" description="Peptidase C3" evidence="11">
    <location>
        <begin position="913"/>
        <end position="1118"/>
    </location>
</feature>
<proteinExistence type="predicted"/>
<evidence type="ECO:0000256" key="4">
    <source>
        <dbReference type="ARBA" id="ARBA00022741"/>
    </source>
</evidence>
<name>A0A7T7WMM0_9VIRU</name>
<dbReference type="Pfam" id="PF00910">
    <property type="entry name" value="RNA_helicase"/>
    <property type="match status" value="1"/>
</dbReference>
<dbReference type="Pfam" id="PF00680">
    <property type="entry name" value="RdRP_1"/>
    <property type="match status" value="1"/>
</dbReference>
<dbReference type="InterPro" id="IPR007094">
    <property type="entry name" value="RNA-dir_pol_PSvirus"/>
</dbReference>
<dbReference type="PROSITE" id="PS51874">
    <property type="entry name" value="PCV_3C_PRO"/>
    <property type="match status" value="1"/>
</dbReference>
<keyword evidence="1" id="KW-0645">Protease</keyword>
<keyword evidence="2" id="KW-0808">Transferase</keyword>
<evidence type="ECO:0000313" key="12">
    <source>
        <dbReference type="EMBL" id="QQN90114.1"/>
    </source>
</evidence>
<sequence length="1692" mass="192686">MKMSKSLFQISSIVSSSSSLSSLLSSASFEEEVILIDKIFRISNPCYSYYDFDGSLKTPNTFSDFYYLLPESEQNIHLYTPTWPPRKHSPCDVAMVKLWQTSEIFEKSIYVKTFDCTLDACYNLDRYIVNKDGKELFSQFNYIINEYVQTPLPSYIENVMYYDYKSNGLAFRNDPFHCVEATSLSFSKALKGTAASIYSAYQFSGICDEEQINRTLTRWGLELVQLMTSFSPLNLTFSFLRLLNDYINVKDIIMVVGKLFHATYEFLSMKVSQQPSSDPCVDATSLDLDLSTLASLKDSTPALASALATICVIFGIVIVGKDVSSSSRYDTISQKIAETMVCITKFRSGVHAVRDILSSFSTYLYETIFDLLGLESESELLRFVRAVDVSESQDCKKESVFDYCKFLINPSNLILIQSNSAFRKQLEFSYKVLDGVRFMLSEQPHSLSQNMITYISNTITELQKVRKAISKTSTGQSSRFCPFWINFVGDSHTGKSTLMSILSKYMIQVLSKVQEKESIDFEIPSLDNCFYPVNFCDKFETNYTGQYMTLIDDFAQDGPGASETSSALKMINWISSVPYFTNQAHLDNKGIPFTSKIILSSSNDLSLRNRKEIINVDALVNRMSLCFNFILDPTQPANDWCPKPCRIELWDFKNNKSIKQVTIKELLQICVEKYIVWFRKEMKLDNFRKVDNSLVNEIFMNLNYETFKAATLNEVGQTSSDNQSSVNQIDSPAHEIKLSQPCVDATSSLRCLFGMQPNIKDSLFDCDCTYHSEWNGKYNLYLNVSDHCDLNIIEFVKHSTQENISISILKEKFCSAWKLTVAKAKSLLEHPYAKLIAGAIGLILTGTMALTWYRSANESDDSDMPEVVPSAKYSLGVKRARGKRAVIATSEEKVEATSGIDKIMDMFDDTLSPNGIDIARNVIIQKGLVCTLKSPRRLNTGLRIHGTAILTNHHFLQSLKEGEKLEISYNDQNAKTHNIEQVFNKNRMYRIDNTDLAVYKCDHALPSGRSILKHFPDNVTMPDYVRAIVLTADPVPMVYTNVIAKPTIYKSEYKVDDQTYNIIDSYETNCPVRYGMSGSVLFSVSSNSKHKILGIQTCKNKDQLNEYGYFKPVSRPQLEKAMKQLDVVHIEQDVDLAVESTSLMMDDRCPPNLKENSLTYLGTIAKTKRIQSQNVSKIKQSMIHDLNKVTQEPSVLSDYDIRMRSDLIGKPVIFRAIEGFDHQIGSVDNNILTKSVKQLSIEYDVQLDVTGIPRRILTDYEMVNGVPGVMLQVDMRTSPGYPYVLERKDTTKGGKFEWFTEEVLTNDNNRKVYHMKPSLACGLEQADNKLRNGEMPLFLAYCCLKDETRPLKKIEDGKTRAFICLPLHYNLLIRKYFGAFTSAQKKRAGIISSCVGVDPANDWVRIYDKLKNKNSLWEDFDYANWDQYLHPELVMKVADIINHWYNDGEVNARVRKLLLYNLVHTIVIVKDRLFLKSQGQCSGCAITAELNCLVHDLLMTYVWFKLHQDAEIETSLSEMRDYVAICVYGDDIIMAVDDDCDINFNGTTIAPVMQQLGMNITPGDKVSTTFDLKKPEKIFFLKRNFVLDGERVLAPLRSDIVENIIQWIHKSDNDLEATRINCVTALQESYMHREQYFNKLVDEIHGRIKLLNKARPGLNFNPILVDYEDLERKHYSGHYVCAGLYGVCAEEV</sequence>
<evidence type="ECO:0000256" key="3">
    <source>
        <dbReference type="ARBA" id="ARBA00022695"/>
    </source>
</evidence>
<dbReference type="CDD" id="cd23169">
    <property type="entry name" value="ps-ssRNAv-Picornavirales"/>
    <property type="match status" value="1"/>
</dbReference>
<dbReference type="PROSITE" id="PS51218">
    <property type="entry name" value="SF3_HELICASE_2"/>
    <property type="match status" value="1"/>
</dbReference>
<dbReference type="GO" id="GO:0003723">
    <property type="term" value="F:RNA binding"/>
    <property type="evidence" value="ECO:0007669"/>
    <property type="project" value="InterPro"/>
</dbReference>
<dbReference type="InterPro" id="IPR043128">
    <property type="entry name" value="Rev_trsase/Diguanyl_cyclase"/>
</dbReference>
<dbReference type="GO" id="GO:0006508">
    <property type="term" value="P:proteolysis"/>
    <property type="evidence" value="ECO:0007669"/>
    <property type="project" value="UniProtKB-KW"/>
</dbReference>
<keyword evidence="8" id="KW-0693">Viral RNA replication</keyword>
<dbReference type="GO" id="GO:0004197">
    <property type="term" value="F:cysteine-type endopeptidase activity"/>
    <property type="evidence" value="ECO:0007669"/>
    <property type="project" value="InterPro"/>
</dbReference>
<dbReference type="InterPro" id="IPR014759">
    <property type="entry name" value="Helicase_SF3_ssRNA_vir"/>
</dbReference>
<dbReference type="GO" id="GO:0039694">
    <property type="term" value="P:viral RNA genome replication"/>
    <property type="evidence" value="ECO:0007669"/>
    <property type="project" value="InterPro"/>
</dbReference>
<keyword evidence="6" id="KW-0788">Thiol protease</keyword>
<evidence type="ECO:0000256" key="6">
    <source>
        <dbReference type="ARBA" id="ARBA00022807"/>
    </source>
</evidence>
<protein>
    <submittedName>
        <fullName evidence="12">Nonstructural polyprotein</fullName>
    </submittedName>
</protein>
<accession>A0A7T7WMM0</accession>
<keyword evidence="7" id="KW-0067">ATP-binding</keyword>
<dbReference type="Gene3D" id="2.40.10.10">
    <property type="entry name" value="Trypsin-like serine proteases"/>
    <property type="match status" value="2"/>
</dbReference>
<evidence type="ECO:0000256" key="7">
    <source>
        <dbReference type="ARBA" id="ARBA00022840"/>
    </source>
</evidence>
<evidence type="ECO:0000256" key="5">
    <source>
        <dbReference type="ARBA" id="ARBA00022801"/>
    </source>
</evidence>
<evidence type="ECO:0000256" key="8">
    <source>
        <dbReference type="ARBA" id="ARBA00022953"/>
    </source>
</evidence>
<dbReference type="GO" id="GO:0006351">
    <property type="term" value="P:DNA-templated transcription"/>
    <property type="evidence" value="ECO:0007669"/>
    <property type="project" value="InterPro"/>
</dbReference>
<dbReference type="GO" id="GO:0003968">
    <property type="term" value="F:RNA-directed RNA polymerase activity"/>
    <property type="evidence" value="ECO:0007669"/>
    <property type="project" value="InterPro"/>
</dbReference>
<dbReference type="InterPro" id="IPR001205">
    <property type="entry name" value="RNA-dir_pol_C"/>
</dbReference>
<keyword evidence="3" id="KW-0548">Nucleotidyltransferase</keyword>
<evidence type="ECO:0000259" key="11">
    <source>
        <dbReference type="PROSITE" id="PS51874"/>
    </source>
</evidence>
<dbReference type="SUPFAM" id="SSF50494">
    <property type="entry name" value="Trypsin-like serine proteases"/>
    <property type="match status" value="1"/>
</dbReference>
<evidence type="ECO:0000259" key="10">
    <source>
        <dbReference type="PROSITE" id="PS51218"/>
    </source>
</evidence>
<keyword evidence="5" id="KW-0378">Hydrolase</keyword>
<evidence type="ECO:0000256" key="2">
    <source>
        <dbReference type="ARBA" id="ARBA00022679"/>
    </source>
</evidence>
<reference evidence="12" key="1">
    <citation type="journal article" date="2020" name="Viruses">
        <title>Soybean Thrips (Thysanoptera: Thripidae) Harbor Highly Diverse Populations of Arthropod, Fungal and Plant Viruses.</title>
        <authorList>
            <person name="Thekke-Veetil T."/>
            <person name="Lagos-Kutz D."/>
            <person name="McCoppin N.K."/>
            <person name="Hartman G.L."/>
            <person name="Ju H.K."/>
            <person name="Lim H.S."/>
            <person name="Domier L.L."/>
        </authorList>
    </citation>
    <scope>NUCLEOTIDE SEQUENCE</scope>
    <source>
        <strain evidence="12">STN1</strain>
    </source>
</reference>
<dbReference type="InterPro" id="IPR000605">
    <property type="entry name" value="Helicase_SF3_ssDNA/RNA_vir"/>
</dbReference>
<feature type="domain" description="SF3 helicase" evidence="10">
    <location>
        <begin position="462"/>
        <end position="644"/>
    </location>
</feature>
<dbReference type="InterPro" id="IPR009003">
    <property type="entry name" value="Peptidase_S1_PA"/>
</dbReference>
<dbReference type="PROSITE" id="PS50507">
    <property type="entry name" value="RDRP_SSRNA_POS"/>
    <property type="match status" value="1"/>
</dbReference>
<dbReference type="GO" id="GO:0005524">
    <property type="term" value="F:ATP binding"/>
    <property type="evidence" value="ECO:0007669"/>
    <property type="project" value="UniProtKB-KW"/>
</dbReference>
<keyword evidence="4" id="KW-0547">Nucleotide-binding</keyword>
<feature type="domain" description="RdRp catalytic" evidence="9">
    <location>
        <begin position="1415"/>
        <end position="1544"/>
    </location>
</feature>
<dbReference type="EMBL" id="MT195549">
    <property type="protein sequence ID" value="QQN90114.1"/>
    <property type="molecule type" value="Genomic_RNA"/>
</dbReference>
<dbReference type="InterPro" id="IPR043502">
    <property type="entry name" value="DNA/RNA_pol_sf"/>
</dbReference>
<dbReference type="GO" id="GO:0003724">
    <property type="term" value="F:RNA helicase activity"/>
    <property type="evidence" value="ECO:0007669"/>
    <property type="project" value="InterPro"/>
</dbReference>
<dbReference type="SUPFAM" id="SSF56672">
    <property type="entry name" value="DNA/RNA polymerases"/>
    <property type="match status" value="1"/>
</dbReference>
<dbReference type="InterPro" id="IPR043504">
    <property type="entry name" value="Peptidase_S1_PA_chymotrypsin"/>
</dbReference>
<dbReference type="InterPro" id="IPR044067">
    <property type="entry name" value="PCV_3C_PRO"/>
</dbReference>
<dbReference type="Gene3D" id="3.30.70.270">
    <property type="match status" value="1"/>
</dbReference>
<organism evidence="12">
    <name type="scientific">Soybean thrips bicistronic virus 1</name>
    <dbReference type="NCBI Taxonomy" id="2797877"/>
    <lineage>
        <taxon>Viruses</taxon>
        <taxon>Riboviria</taxon>
    </lineage>
</organism>